<dbReference type="InterPro" id="IPR036291">
    <property type="entry name" value="NAD(P)-bd_dom_sf"/>
</dbReference>
<evidence type="ECO:0000313" key="3">
    <source>
        <dbReference type="Proteomes" id="UP000309133"/>
    </source>
</evidence>
<name>A0A4S4FME6_9MICO</name>
<dbReference type="OrthoDB" id="9771302at2"/>
<reference evidence="2 3" key="1">
    <citation type="submission" date="2019-04" db="EMBL/GenBank/DDBJ databases">
        <authorList>
            <person name="Jiang L."/>
        </authorList>
    </citation>
    <scope>NUCLEOTIDE SEQUENCE [LARGE SCALE GENOMIC DNA]</scope>
    <source>
        <strain evidence="2 3">YIM 131853</strain>
    </source>
</reference>
<evidence type="ECO:0000259" key="1">
    <source>
        <dbReference type="Pfam" id="PF13460"/>
    </source>
</evidence>
<sequence>MAAPDGAPQKTFLVFGGTGQTGQHFVRQALGQGHRVRALARNPDKFAFAHADLEVIRGSITEHPDLDALLGGVDFVVSMLGDAEAQRERRINDGFVRQLVPAMRRQGVSRFLYQAGGLSAPPDRALSPVLRLVRSTVARGYDGQHRDNEAVMRYLTEDAADIEWMVHRAGIGSDGPSKGVLRRSQKAISIATFQDCAAYNLRTVMDADAVHTCDVSSYRAPGPRGASAG</sequence>
<dbReference type="GO" id="GO:0016646">
    <property type="term" value="F:oxidoreductase activity, acting on the CH-NH group of donors, NAD or NADP as acceptor"/>
    <property type="evidence" value="ECO:0007669"/>
    <property type="project" value="TreeGrafter"/>
</dbReference>
<accession>A0A4S4FME6</accession>
<dbReference type="Gene3D" id="3.40.50.720">
    <property type="entry name" value="NAD(P)-binding Rossmann-like Domain"/>
    <property type="match status" value="1"/>
</dbReference>
<dbReference type="InterPro" id="IPR016040">
    <property type="entry name" value="NAD(P)-bd_dom"/>
</dbReference>
<dbReference type="PANTHER" id="PTHR43355:SF2">
    <property type="entry name" value="FLAVIN REDUCTASE (NADPH)"/>
    <property type="match status" value="1"/>
</dbReference>
<dbReference type="EMBL" id="SSSM01000003">
    <property type="protein sequence ID" value="THG31603.1"/>
    <property type="molecule type" value="Genomic_DNA"/>
</dbReference>
<gene>
    <name evidence="2" type="ORF">E6C64_05895</name>
</gene>
<dbReference type="Proteomes" id="UP000309133">
    <property type="component" value="Unassembled WGS sequence"/>
</dbReference>
<evidence type="ECO:0000313" key="2">
    <source>
        <dbReference type="EMBL" id="THG31603.1"/>
    </source>
</evidence>
<protein>
    <submittedName>
        <fullName evidence="2">NAD-dependent epimerase/dehydratase family protein</fullName>
    </submittedName>
</protein>
<comment type="caution">
    <text evidence="2">The sequence shown here is derived from an EMBL/GenBank/DDBJ whole genome shotgun (WGS) entry which is preliminary data.</text>
</comment>
<dbReference type="Pfam" id="PF13460">
    <property type="entry name" value="NAD_binding_10"/>
    <property type="match status" value="1"/>
</dbReference>
<dbReference type="InterPro" id="IPR051606">
    <property type="entry name" value="Polyketide_Oxido-like"/>
</dbReference>
<dbReference type="SUPFAM" id="SSF51735">
    <property type="entry name" value="NAD(P)-binding Rossmann-fold domains"/>
    <property type="match status" value="1"/>
</dbReference>
<proteinExistence type="predicted"/>
<dbReference type="RefSeq" id="WP_136426723.1">
    <property type="nucleotide sequence ID" value="NZ_SSSM01000003.1"/>
</dbReference>
<dbReference type="PANTHER" id="PTHR43355">
    <property type="entry name" value="FLAVIN REDUCTASE (NADPH)"/>
    <property type="match status" value="1"/>
</dbReference>
<dbReference type="AlphaFoldDB" id="A0A4S4FME6"/>
<keyword evidence="3" id="KW-1185">Reference proteome</keyword>
<organism evidence="2 3">
    <name type="scientific">Naasia lichenicola</name>
    <dbReference type="NCBI Taxonomy" id="2565933"/>
    <lineage>
        <taxon>Bacteria</taxon>
        <taxon>Bacillati</taxon>
        <taxon>Actinomycetota</taxon>
        <taxon>Actinomycetes</taxon>
        <taxon>Micrococcales</taxon>
        <taxon>Microbacteriaceae</taxon>
        <taxon>Naasia</taxon>
    </lineage>
</organism>
<feature type="domain" description="NAD(P)-binding" evidence="1">
    <location>
        <begin position="16"/>
        <end position="180"/>
    </location>
</feature>